<dbReference type="CDD" id="cd06346">
    <property type="entry name" value="PBP1_ABC_ligand_binding-like"/>
    <property type="match status" value="1"/>
</dbReference>
<dbReference type="RefSeq" id="WP_281144462.1">
    <property type="nucleotide sequence ID" value="NZ_CP123967.1"/>
</dbReference>
<dbReference type="InterPro" id="IPR028081">
    <property type="entry name" value="Leu-bd"/>
</dbReference>
<feature type="chain" id="PRO_5046487680" evidence="3">
    <location>
        <begin position="24"/>
        <end position="433"/>
    </location>
</feature>
<evidence type="ECO:0000256" key="1">
    <source>
        <dbReference type="ARBA" id="ARBA00010062"/>
    </source>
</evidence>
<feature type="signal peptide" evidence="3">
    <location>
        <begin position="1"/>
        <end position="23"/>
    </location>
</feature>
<protein>
    <submittedName>
        <fullName evidence="5">ABC transporter substrate-binding protein</fullName>
    </submittedName>
</protein>
<evidence type="ECO:0000259" key="4">
    <source>
        <dbReference type="Pfam" id="PF13458"/>
    </source>
</evidence>
<comment type="similarity">
    <text evidence="1">Belongs to the leucine-binding protein family.</text>
</comment>
<dbReference type="PANTHER" id="PTHR30483">
    <property type="entry name" value="LEUCINE-SPECIFIC-BINDING PROTEIN"/>
    <property type="match status" value="1"/>
</dbReference>
<dbReference type="InterPro" id="IPR051010">
    <property type="entry name" value="BCAA_transport"/>
</dbReference>
<reference evidence="5 6" key="1">
    <citation type="journal article" date="2008" name="Int. J. Syst. Evol. Microbiol.">
        <title>Tessaracoccus flavescens sp. nov., isolated from marine sediment.</title>
        <authorList>
            <person name="Lee D.W."/>
            <person name="Lee S.D."/>
        </authorList>
    </citation>
    <scope>NUCLEOTIDE SEQUENCE [LARGE SCALE GENOMIC DNA]</scope>
    <source>
        <strain evidence="5 6">T21</strain>
    </source>
</reference>
<feature type="domain" description="Leucine-binding protein" evidence="4">
    <location>
        <begin position="50"/>
        <end position="373"/>
    </location>
</feature>
<dbReference type="Pfam" id="PF13458">
    <property type="entry name" value="Peripla_BP_6"/>
    <property type="match status" value="1"/>
</dbReference>
<dbReference type="PANTHER" id="PTHR30483:SF6">
    <property type="entry name" value="PERIPLASMIC BINDING PROTEIN OF ABC TRANSPORTER FOR NATURAL AMINO ACIDS"/>
    <property type="match status" value="1"/>
</dbReference>
<evidence type="ECO:0000256" key="2">
    <source>
        <dbReference type="ARBA" id="ARBA00022729"/>
    </source>
</evidence>
<sequence>MSRHFTMKAGLALLAASAISLSACSSTTPTTTTSAGTSTSSSAAAAAAEPLTVGTLLPITGTLAFLGPPEIAGVGLAIDDINEAGGVLGSEVEEVSADSGDSTDMNVSTQGATELINGGADVVIGAASSSVSLNVVDQITEAGIMMISPANTSTTLSGYSPLYSRTAPPDTVQGAALGSAVLDSGYSKVAVIVQNEDYGTGLRDNVQKAVEDGGGEVVYGATGGGQEFAPGESNFSSIVTEALATKPDTIVIVAFEETVAIVKALLAAGWDTTNLFLCDGNTADYSKDFDAGTLEGAQGTIPGAQASDDFKAKLSDWYKESEGEALTDFSYGPESYDATILAALAAVRGGATDGQTISDNLQAVSGSESGAVEVSTYADGVAALAEGKEIAYKGIAGIGAINDKNDPSSAFIGVYSYDGDNKPVFDRAVEGKA</sequence>
<dbReference type="InterPro" id="IPR028082">
    <property type="entry name" value="Peripla_BP_I"/>
</dbReference>
<keyword evidence="6" id="KW-1185">Reference proteome</keyword>
<evidence type="ECO:0000313" key="6">
    <source>
        <dbReference type="Proteomes" id="UP001244136"/>
    </source>
</evidence>
<name>A0ABY8PW58_9ACTN</name>
<gene>
    <name evidence="5" type="ORF">QH948_11225</name>
</gene>
<evidence type="ECO:0000256" key="3">
    <source>
        <dbReference type="SAM" id="SignalP"/>
    </source>
</evidence>
<organism evidence="5 6">
    <name type="scientific">Tessaracoccus lacteus</name>
    <dbReference type="NCBI Taxonomy" id="3041766"/>
    <lineage>
        <taxon>Bacteria</taxon>
        <taxon>Bacillati</taxon>
        <taxon>Actinomycetota</taxon>
        <taxon>Actinomycetes</taxon>
        <taxon>Propionibacteriales</taxon>
        <taxon>Propionibacteriaceae</taxon>
        <taxon>Tessaracoccus</taxon>
    </lineage>
</organism>
<dbReference type="SUPFAM" id="SSF53822">
    <property type="entry name" value="Periplasmic binding protein-like I"/>
    <property type="match status" value="1"/>
</dbReference>
<accession>A0ABY8PW58</accession>
<keyword evidence="2 3" id="KW-0732">Signal</keyword>
<dbReference type="PROSITE" id="PS51257">
    <property type="entry name" value="PROKAR_LIPOPROTEIN"/>
    <property type="match status" value="1"/>
</dbReference>
<dbReference type="EMBL" id="CP123967">
    <property type="protein sequence ID" value="WGT46701.1"/>
    <property type="molecule type" value="Genomic_DNA"/>
</dbReference>
<dbReference type="Proteomes" id="UP001244136">
    <property type="component" value="Chromosome"/>
</dbReference>
<evidence type="ECO:0000313" key="5">
    <source>
        <dbReference type="EMBL" id="WGT46701.1"/>
    </source>
</evidence>
<proteinExistence type="inferred from homology"/>
<dbReference type="Gene3D" id="3.40.50.2300">
    <property type="match status" value="2"/>
</dbReference>